<accession>A0A830HUM0</accession>
<feature type="transmembrane region" description="Helical" evidence="5">
    <location>
        <begin position="229"/>
        <end position="253"/>
    </location>
</feature>
<name>A0A830HUM0_9CHLO</name>
<dbReference type="InterPro" id="IPR011989">
    <property type="entry name" value="ARM-like"/>
</dbReference>
<dbReference type="OrthoDB" id="49304at2759"/>
<keyword evidence="5" id="KW-0812">Transmembrane</keyword>
<evidence type="ECO:0000256" key="2">
    <source>
        <dbReference type="ARBA" id="ARBA00022737"/>
    </source>
</evidence>
<dbReference type="SUPFAM" id="SSF50965">
    <property type="entry name" value="Galactose oxidase, central domain"/>
    <property type="match status" value="1"/>
</dbReference>
<feature type="transmembrane region" description="Helical" evidence="5">
    <location>
        <begin position="25"/>
        <end position="43"/>
    </location>
</feature>
<evidence type="ECO:0000256" key="3">
    <source>
        <dbReference type="ARBA" id="ARBA00023180"/>
    </source>
</evidence>
<keyword evidence="2" id="KW-0677">Repeat</keyword>
<organism evidence="7 8">
    <name type="scientific">Pycnococcus provasolii</name>
    <dbReference type="NCBI Taxonomy" id="41880"/>
    <lineage>
        <taxon>Eukaryota</taxon>
        <taxon>Viridiplantae</taxon>
        <taxon>Chlorophyta</taxon>
        <taxon>Pseudoscourfieldiophyceae</taxon>
        <taxon>Pseudoscourfieldiales</taxon>
        <taxon>Pycnococcaceae</taxon>
        <taxon>Pycnococcus</taxon>
    </lineage>
</organism>
<keyword evidence="3" id="KW-0325">Glycoprotein</keyword>
<evidence type="ECO:0000259" key="6">
    <source>
        <dbReference type="Pfam" id="PF19273"/>
    </source>
</evidence>
<evidence type="ECO:0000256" key="5">
    <source>
        <dbReference type="SAM" id="Phobius"/>
    </source>
</evidence>
<keyword evidence="5" id="KW-0472">Membrane</keyword>
<feature type="domain" description="Exportin-5 C-terminal" evidence="6">
    <location>
        <begin position="98"/>
        <end position="213"/>
    </location>
</feature>
<feature type="repeat" description="FG-GAP" evidence="4">
    <location>
        <begin position="519"/>
        <end position="575"/>
    </location>
</feature>
<keyword evidence="1" id="KW-0732">Signal</keyword>
<dbReference type="InterPro" id="IPR013517">
    <property type="entry name" value="FG-GAP"/>
</dbReference>
<sequence length="637" mass="67410">MRRRSCIVLLYSRSTTTTCSHLREWLPFLVGGFLGLLPCWWWASTLLGYNAYHVWWLAMIAVVITMTRCQKGGGLCGGGGGGGDAHARGGVCAEADAASLLITCLESLEHRHLRLFLRSTIGSIVRCCPKELRGRWIAPLLPPLLVSHLYARLQDEWARVGVGASQGAAPAAATETAAEVVYERLVRDTTTREFASLMASMASPDTGTGDMSPSSWLILIGRECLRSPLMMRALVVMALLAAALASMATLPWWPCSSLARCRSVGRRGVRGRRCHCWMKVVVAITATIGSFDLFFPSANTRWLLVSAQMACTHLEVNGQSCDATTGQLSKLSSLTSSYSDNYAHTASKVRGISIVSAAPNANYFVRMGLSSSSSSSSSPQFDFGAGLHPSMITCTGFTGCNDYTENLGTYAANDVVEVTTSSSGTVTLTKNGAILKTQTATGTTAWFAKIVMYTPSSYVEGVQITYTTTGTAVNDRYGMAVALSNDGTRLAVGASENDDGGNKAGQVKVYVKASDTWTQLGQSINGEAAGDKFGSALALSSDGSRLAVGAPQNDGTGNLAGHVRVYEYNAGTTTWNQLGSDIDAEDNADRSGRSIALSSTGQCVAIGAYKNDGALSGAAGDCCSWRRCLGTAPLDSE</sequence>
<comment type="caution">
    <text evidence="7">The sequence shown here is derived from an EMBL/GenBank/DDBJ whole genome shotgun (WGS) entry which is preliminary data.</text>
</comment>
<dbReference type="Proteomes" id="UP000660262">
    <property type="component" value="Unassembled WGS sequence"/>
</dbReference>
<reference evidence="7" key="1">
    <citation type="submission" date="2020-10" db="EMBL/GenBank/DDBJ databases">
        <title>Unveiling of a novel bifunctional photoreceptor, Dualchrome1, isolated from a cosmopolitan green alga.</title>
        <authorList>
            <person name="Suzuki S."/>
            <person name="Kawachi M."/>
        </authorList>
    </citation>
    <scope>NUCLEOTIDE SEQUENCE</scope>
    <source>
        <strain evidence="7">NIES 2893</strain>
    </source>
</reference>
<dbReference type="Gene3D" id="1.25.10.10">
    <property type="entry name" value="Leucine-rich Repeat Variant"/>
    <property type="match status" value="1"/>
</dbReference>
<dbReference type="InterPro" id="IPR028994">
    <property type="entry name" value="Integrin_alpha_N"/>
</dbReference>
<dbReference type="EMBL" id="BNJQ01000029">
    <property type="protein sequence ID" value="GHP10395.1"/>
    <property type="molecule type" value="Genomic_DNA"/>
</dbReference>
<keyword evidence="5" id="KW-1133">Transmembrane helix</keyword>
<dbReference type="AlphaFoldDB" id="A0A830HUM0"/>
<protein>
    <recommendedName>
        <fullName evidence="6">Exportin-5 C-terminal domain-containing protein</fullName>
    </recommendedName>
</protein>
<dbReference type="Pfam" id="PF14312">
    <property type="entry name" value="FG-GAP_2"/>
    <property type="match status" value="1"/>
</dbReference>
<dbReference type="Pfam" id="PF19273">
    <property type="entry name" value="Exportin-5"/>
    <property type="match status" value="1"/>
</dbReference>
<evidence type="ECO:0000313" key="7">
    <source>
        <dbReference type="EMBL" id="GHP10395.1"/>
    </source>
</evidence>
<evidence type="ECO:0000313" key="8">
    <source>
        <dbReference type="Proteomes" id="UP000660262"/>
    </source>
</evidence>
<dbReference type="InterPro" id="IPR013519">
    <property type="entry name" value="Int_alpha_beta-p"/>
</dbReference>
<evidence type="ECO:0000256" key="4">
    <source>
        <dbReference type="PROSITE-ProRule" id="PRU00803"/>
    </source>
</evidence>
<gene>
    <name evidence="7" type="ORF">PPROV_000912600</name>
</gene>
<keyword evidence="8" id="KW-1185">Reference proteome</keyword>
<dbReference type="PANTHER" id="PTHR36220:SF1">
    <property type="entry name" value="GAMMA TUBULIN COMPLEX COMPONENT C-TERMINAL DOMAIN-CONTAINING PROTEIN"/>
    <property type="match status" value="1"/>
</dbReference>
<dbReference type="PROSITE" id="PS51470">
    <property type="entry name" value="FG_GAP"/>
    <property type="match status" value="1"/>
</dbReference>
<proteinExistence type="predicted"/>
<dbReference type="Gene3D" id="2.130.10.130">
    <property type="entry name" value="Integrin alpha, N-terminal"/>
    <property type="match status" value="1"/>
</dbReference>
<dbReference type="InterPro" id="IPR011043">
    <property type="entry name" value="Gal_Oxase/kelch_b-propeller"/>
</dbReference>
<dbReference type="PANTHER" id="PTHR36220">
    <property type="entry name" value="UNNAMED PRODUCT"/>
    <property type="match status" value="1"/>
</dbReference>
<dbReference type="InterPro" id="IPR045478">
    <property type="entry name" value="Exportin-5_C"/>
</dbReference>
<evidence type="ECO:0000256" key="1">
    <source>
        <dbReference type="ARBA" id="ARBA00022729"/>
    </source>
</evidence>